<organism evidence="1 2">
    <name type="scientific">Dovyalis caffra</name>
    <dbReference type="NCBI Taxonomy" id="77055"/>
    <lineage>
        <taxon>Eukaryota</taxon>
        <taxon>Viridiplantae</taxon>
        <taxon>Streptophyta</taxon>
        <taxon>Embryophyta</taxon>
        <taxon>Tracheophyta</taxon>
        <taxon>Spermatophyta</taxon>
        <taxon>Magnoliopsida</taxon>
        <taxon>eudicotyledons</taxon>
        <taxon>Gunneridae</taxon>
        <taxon>Pentapetalae</taxon>
        <taxon>rosids</taxon>
        <taxon>fabids</taxon>
        <taxon>Malpighiales</taxon>
        <taxon>Salicaceae</taxon>
        <taxon>Flacourtieae</taxon>
        <taxon>Dovyalis</taxon>
    </lineage>
</organism>
<sequence length="56" mass="5802">LASHTGHHDAGPLVSILSLTRSEPHTPTLTTLAPSLATPSCITNAIATIHLAHSLR</sequence>
<evidence type="ECO:0000313" key="1">
    <source>
        <dbReference type="EMBL" id="CAK7355761.1"/>
    </source>
</evidence>
<feature type="non-terminal residue" evidence="1">
    <location>
        <position position="1"/>
    </location>
</feature>
<reference evidence="1 2" key="1">
    <citation type="submission" date="2024-01" db="EMBL/GenBank/DDBJ databases">
        <authorList>
            <person name="Waweru B."/>
        </authorList>
    </citation>
    <scope>NUCLEOTIDE SEQUENCE [LARGE SCALE GENOMIC DNA]</scope>
</reference>
<dbReference type="AlphaFoldDB" id="A0AAV1SQA6"/>
<evidence type="ECO:0000313" key="2">
    <source>
        <dbReference type="Proteomes" id="UP001314170"/>
    </source>
</evidence>
<keyword evidence="2" id="KW-1185">Reference proteome</keyword>
<protein>
    <submittedName>
        <fullName evidence="1">Uncharacterized protein</fullName>
    </submittedName>
</protein>
<name>A0AAV1SQA6_9ROSI</name>
<dbReference type="Proteomes" id="UP001314170">
    <property type="component" value="Unassembled WGS sequence"/>
</dbReference>
<proteinExistence type="predicted"/>
<gene>
    <name evidence="1" type="ORF">DCAF_LOCUS26022</name>
</gene>
<accession>A0AAV1SQA6</accession>
<comment type="caution">
    <text evidence="1">The sequence shown here is derived from an EMBL/GenBank/DDBJ whole genome shotgun (WGS) entry which is preliminary data.</text>
</comment>
<dbReference type="EMBL" id="CAWUPB010001197">
    <property type="protein sequence ID" value="CAK7355761.1"/>
    <property type="molecule type" value="Genomic_DNA"/>
</dbReference>